<dbReference type="EMBL" id="QJKJ01001382">
    <property type="protein sequence ID" value="RDY07880.1"/>
    <property type="molecule type" value="Genomic_DNA"/>
</dbReference>
<feature type="non-terminal residue" evidence="2">
    <location>
        <position position="1"/>
    </location>
</feature>
<proteinExistence type="predicted"/>
<accession>A0A371HYL0</accession>
<gene>
    <name evidence="2" type="ORF">CR513_07956</name>
</gene>
<dbReference type="InterPro" id="IPR052160">
    <property type="entry name" value="Gypsy_RT_Integrase-like"/>
</dbReference>
<dbReference type="SUPFAM" id="SSF53098">
    <property type="entry name" value="Ribonuclease H-like"/>
    <property type="match status" value="1"/>
</dbReference>
<dbReference type="Gene3D" id="3.30.420.10">
    <property type="entry name" value="Ribonuclease H-like superfamily/Ribonuclease H"/>
    <property type="match status" value="1"/>
</dbReference>
<name>A0A371HYL0_MUCPR</name>
<organism evidence="2 3">
    <name type="scientific">Mucuna pruriens</name>
    <name type="common">Velvet bean</name>
    <name type="synonym">Dolichos pruriens</name>
    <dbReference type="NCBI Taxonomy" id="157652"/>
    <lineage>
        <taxon>Eukaryota</taxon>
        <taxon>Viridiplantae</taxon>
        <taxon>Streptophyta</taxon>
        <taxon>Embryophyta</taxon>
        <taxon>Tracheophyta</taxon>
        <taxon>Spermatophyta</taxon>
        <taxon>Magnoliopsida</taxon>
        <taxon>eudicotyledons</taxon>
        <taxon>Gunneridae</taxon>
        <taxon>Pentapetalae</taxon>
        <taxon>rosids</taxon>
        <taxon>fabids</taxon>
        <taxon>Fabales</taxon>
        <taxon>Fabaceae</taxon>
        <taxon>Papilionoideae</taxon>
        <taxon>50 kb inversion clade</taxon>
        <taxon>NPAAA clade</taxon>
        <taxon>indigoferoid/millettioid clade</taxon>
        <taxon>Phaseoleae</taxon>
        <taxon>Mucuna</taxon>
    </lineage>
</organism>
<sequence length="122" mass="13866">MPQQPILFCEIFDIWGIDFMGPFLVSYGNSYILLAIDYVSRGVKGFVCDNAFCCGGFYQIKTKTNYSIANLKSNLSRTHHLCNHAMAMLLEKYGVVHRVATAYHPQTNGQAEVFNMEIKKFL</sequence>
<dbReference type="InterPro" id="IPR001584">
    <property type="entry name" value="Integrase_cat-core"/>
</dbReference>
<evidence type="ECO:0000313" key="3">
    <source>
        <dbReference type="Proteomes" id="UP000257109"/>
    </source>
</evidence>
<feature type="domain" description="Integrase catalytic" evidence="1">
    <location>
        <begin position="1"/>
        <end position="122"/>
    </location>
</feature>
<dbReference type="PROSITE" id="PS50994">
    <property type="entry name" value="INTEGRASE"/>
    <property type="match status" value="1"/>
</dbReference>
<dbReference type="GO" id="GO:0003676">
    <property type="term" value="F:nucleic acid binding"/>
    <property type="evidence" value="ECO:0007669"/>
    <property type="project" value="InterPro"/>
</dbReference>
<dbReference type="GO" id="GO:0015074">
    <property type="term" value="P:DNA integration"/>
    <property type="evidence" value="ECO:0007669"/>
    <property type="project" value="InterPro"/>
</dbReference>
<protein>
    <recommendedName>
        <fullName evidence="1">Integrase catalytic domain-containing protein</fullName>
    </recommendedName>
</protein>
<dbReference type="PANTHER" id="PTHR47266">
    <property type="entry name" value="ENDONUCLEASE-RELATED"/>
    <property type="match status" value="1"/>
</dbReference>
<evidence type="ECO:0000259" key="1">
    <source>
        <dbReference type="PROSITE" id="PS50994"/>
    </source>
</evidence>
<reference evidence="2" key="1">
    <citation type="submission" date="2018-05" db="EMBL/GenBank/DDBJ databases">
        <title>Draft genome of Mucuna pruriens seed.</title>
        <authorList>
            <person name="Nnadi N.E."/>
            <person name="Vos R."/>
            <person name="Hasami M.H."/>
            <person name="Devisetty U.K."/>
            <person name="Aguiy J.C."/>
        </authorList>
    </citation>
    <scope>NUCLEOTIDE SEQUENCE [LARGE SCALE GENOMIC DNA]</scope>
    <source>
        <strain evidence="2">JCA_2017</strain>
    </source>
</reference>
<comment type="caution">
    <text evidence="2">The sequence shown here is derived from an EMBL/GenBank/DDBJ whole genome shotgun (WGS) entry which is preliminary data.</text>
</comment>
<dbReference type="InterPro" id="IPR012337">
    <property type="entry name" value="RNaseH-like_sf"/>
</dbReference>
<evidence type="ECO:0000313" key="2">
    <source>
        <dbReference type="EMBL" id="RDY07880.1"/>
    </source>
</evidence>
<dbReference type="AlphaFoldDB" id="A0A371HYL0"/>
<keyword evidence="3" id="KW-1185">Reference proteome</keyword>
<dbReference type="Proteomes" id="UP000257109">
    <property type="component" value="Unassembled WGS sequence"/>
</dbReference>
<dbReference type="InterPro" id="IPR036397">
    <property type="entry name" value="RNaseH_sf"/>
</dbReference>